<keyword evidence="3" id="KW-1185">Reference proteome</keyword>
<dbReference type="SUPFAM" id="SSF52087">
    <property type="entry name" value="CRAL/TRIO domain"/>
    <property type="match status" value="1"/>
</dbReference>
<feature type="domain" description="CRAL-TRIO" evidence="1">
    <location>
        <begin position="114"/>
        <end position="292"/>
    </location>
</feature>
<dbReference type="Gene3D" id="1.10.8.20">
    <property type="entry name" value="N-terminal domain of phosphatidylinositol transfer protein sec14p"/>
    <property type="match status" value="1"/>
</dbReference>
<sequence>MESLDKAAMMMKEGSVVGIRDWGYPGFLTAKEFEIFEKFREEVFSVNRPEDFRSTVFSFSKANEEVPYALCRWLRARKYNLEDTIKMVEEAVVCTAPARKQNFFPNPKEALMVEKSLYIENYPQFYFGHGKSGYPVFISQPGKMNLDKMGCLTSVPAIIDYHWYAMMHEYVAELDSMRRSNGNFKRYECICILDLANLTPRKLGKRALDITKAQSFIDSLCFPEILNKMIILNAPGYFTMTWKIVRGWIDERTANKVDVIGHGKEKILRKLSNYIDPDQIPEDYGGNAQSIASFLRDDMLRVADSERIVGSTLELQEEDGQLVSYKGHTSKSIFVESKQTVKLSFLSRMVDGHTITVKNTKTEKVLASVVLKHDGKSDDEVDEIPTRVDLEKEAGAIVLEGPATYTVDFVSNGPRRKHMHVLMVVKTFAHEQAKTVSAPQDADIICKSVLDQNVGSNISICTGDFPDPQDDTELSVQASPHTERRMAIAARKKFSTLSSQNSSGEDYCVPEVERKTNLMC</sequence>
<dbReference type="PANTHER" id="PTHR45657">
    <property type="entry name" value="CRAL-TRIO DOMAIN-CONTAINING PROTEIN YKL091C-RELATED"/>
    <property type="match status" value="1"/>
</dbReference>
<proteinExistence type="predicted"/>
<evidence type="ECO:0000259" key="1">
    <source>
        <dbReference type="PROSITE" id="PS50191"/>
    </source>
</evidence>
<dbReference type="Pfam" id="PF00650">
    <property type="entry name" value="CRAL_TRIO"/>
    <property type="match status" value="1"/>
</dbReference>
<dbReference type="Proteomes" id="UP001054902">
    <property type="component" value="Unassembled WGS sequence"/>
</dbReference>
<dbReference type="EMBL" id="BLLK01000020">
    <property type="protein sequence ID" value="GFH45352.1"/>
    <property type="molecule type" value="Genomic_DNA"/>
</dbReference>
<dbReference type="AlphaFoldDB" id="A0AAD3CFW4"/>
<organism evidence="2 3">
    <name type="scientific">Chaetoceros tenuissimus</name>
    <dbReference type="NCBI Taxonomy" id="426638"/>
    <lineage>
        <taxon>Eukaryota</taxon>
        <taxon>Sar</taxon>
        <taxon>Stramenopiles</taxon>
        <taxon>Ochrophyta</taxon>
        <taxon>Bacillariophyta</taxon>
        <taxon>Coscinodiscophyceae</taxon>
        <taxon>Chaetocerotophycidae</taxon>
        <taxon>Chaetocerotales</taxon>
        <taxon>Chaetocerotaceae</taxon>
        <taxon>Chaetoceros</taxon>
    </lineage>
</organism>
<dbReference type="PANTHER" id="PTHR45657:SF1">
    <property type="entry name" value="CRAL-TRIO DOMAIN-CONTAINING PROTEIN YKL091C-RELATED"/>
    <property type="match status" value="1"/>
</dbReference>
<accession>A0AAD3CFW4</accession>
<evidence type="ECO:0000313" key="3">
    <source>
        <dbReference type="Proteomes" id="UP001054902"/>
    </source>
</evidence>
<evidence type="ECO:0000313" key="2">
    <source>
        <dbReference type="EMBL" id="GFH45352.1"/>
    </source>
</evidence>
<dbReference type="CDD" id="cd00170">
    <property type="entry name" value="SEC14"/>
    <property type="match status" value="1"/>
</dbReference>
<dbReference type="PROSITE" id="PS50191">
    <property type="entry name" value="CRAL_TRIO"/>
    <property type="match status" value="1"/>
</dbReference>
<dbReference type="InterPro" id="IPR036273">
    <property type="entry name" value="CRAL/TRIO_N_dom_sf"/>
</dbReference>
<protein>
    <recommendedName>
        <fullName evidence="1">CRAL-TRIO domain-containing protein</fullName>
    </recommendedName>
</protein>
<dbReference type="InterPro" id="IPR051026">
    <property type="entry name" value="PI/PC_transfer"/>
</dbReference>
<dbReference type="InterPro" id="IPR001251">
    <property type="entry name" value="CRAL-TRIO_dom"/>
</dbReference>
<dbReference type="Gene3D" id="3.40.525.10">
    <property type="entry name" value="CRAL-TRIO lipid binding domain"/>
    <property type="match status" value="1"/>
</dbReference>
<reference evidence="2 3" key="1">
    <citation type="journal article" date="2021" name="Sci. Rep.">
        <title>The genome of the diatom Chaetoceros tenuissimus carries an ancient integrated fragment of an extant virus.</title>
        <authorList>
            <person name="Hongo Y."/>
            <person name="Kimura K."/>
            <person name="Takaki Y."/>
            <person name="Yoshida Y."/>
            <person name="Baba S."/>
            <person name="Kobayashi G."/>
            <person name="Nagasaki K."/>
            <person name="Hano T."/>
            <person name="Tomaru Y."/>
        </authorList>
    </citation>
    <scope>NUCLEOTIDE SEQUENCE [LARGE SCALE GENOMIC DNA]</scope>
    <source>
        <strain evidence="2 3">NIES-3715</strain>
    </source>
</reference>
<name>A0AAD3CFW4_9STRA</name>
<dbReference type="SMART" id="SM00516">
    <property type="entry name" value="SEC14"/>
    <property type="match status" value="1"/>
</dbReference>
<gene>
    <name evidence="2" type="ORF">CTEN210_01826</name>
</gene>
<dbReference type="SUPFAM" id="SSF46938">
    <property type="entry name" value="CRAL/TRIO N-terminal domain"/>
    <property type="match status" value="1"/>
</dbReference>
<comment type="caution">
    <text evidence="2">The sequence shown here is derived from an EMBL/GenBank/DDBJ whole genome shotgun (WGS) entry which is preliminary data.</text>
</comment>
<dbReference type="InterPro" id="IPR036865">
    <property type="entry name" value="CRAL-TRIO_dom_sf"/>
</dbReference>